<dbReference type="RefSeq" id="WP_126813603.1">
    <property type="nucleotide sequence ID" value="NZ_NGKC01000006.1"/>
</dbReference>
<dbReference type="EMBL" id="NGKC01000006">
    <property type="protein sequence ID" value="RSU12154.1"/>
    <property type="molecule type" value="Genomic_DNA"/>
</dbReference>
<gene>
    <name evidence="1" type="ORF">CBF27_06950</name>
</gene>
<dbReference type="PANTHER" id="PTHR30087">
    <property type="entry name" value="INNER MEMBRANE PROTEIN"/>
    <property type="match status" value="1"/>
</dbReference>
<dbReference type="Pfam" id="PF04463">
    <property type="entry name" value="2-thiour_desulf"/>
    <property type="match status" value="1"/>
</dbReference>
<evidence type="ECO:0000313" key="1">
    <source>
        <dbReference type="EMBL" id="RSU12154.1"/>
    </source>
</evidence>
<sequence length="161" mass="16940">MIGISACLGGVSCRYDGKAKTVEALRRLVASEQALVICPEVLGGLPVPRIPAEIQFGDGFDVWAGKAHVIAKDGKDVTGCYKQGAEKALAALKELDIDWVILKENSPSCGVSAVYDGSFTGSLREGLGVAAALFQMNDILICSESNWQDVLPKGGTGRGDR</sequence>
<dbReference type="AlphaFoldDB" id="A0A430AVQ8"/>
<name>A0A430AVQ8_9ENTE</name>
<dbReference type="PANTHER" id="PTHR30087:SF1">
    <property type="entry name" value="HYPOTHETICAL CYTOSOLIC PROTEIN"/>
    <property type="match status" value="1"/>
</dbReference>
<dbReference type="InterPro" id="IPR007553">
    <property type="entry name" value="2-thiour_desulf"/>
</dbReference>
<proteinExistence type="predicted"/>
<dbReference type="Proteomes" id="UP000286773">
    <property type="component" value="Unassembled WGS sequence"/>
</dbReference>
<dbReference type="OrthoDB" id="9797779at2"/>
<keyword evidence="2" id="KW-1185">Reference proteome</keyword>
<accession>A0A430AVQ8</accession>
<reference evidence="1 2" key="1">
    <citation type="submission" date="2017-05" db="EMBL/GenBank/DDBJ databases">
        <title>Vagococcus spp. assemblies.</title>
        <authorList>
            <person name="Gulvik C.A."/>
        </authorList>
    </citation>
    <scope>NUCLEOTIDE SEQUENCE [LARGE SCALE GENOMIC DNA]</scope>
    <source>
        <strain evidence="1 2">LMG 24798</strain>
    </source>
</reference>
<comment type="caution">
    <text evidence="1">The sequence shown here is derived from an EMBL/GenBank/DDBJ whole genome shotgun (WGS) entry which is preliminary data.</text>
</comment>
<protein>
    <submittedName>
        <fullName evidence="1">Uncharacterized protein</fullName>
    </submittedName>
</protein>
<organism evidence="1 2">
    <name type="scientific">Vagococcus acidifermentans</name>
    <dbReference type="NCBI Taxonomy" id="564710"/>
    <lineage>
        <taxon>Bacteria</taxon>
        <taxon>Bacillati</taxon>
        <taxon>Bacillota</taxon>
        <taxon>Bacilli</taxon>
        <taxon>Lactobacillales</taxon>
        <taxon>Enterococcaceae</taxon>
        <taxon>Vagococcus</taxon>
    </lineage>
</organism>
<evidence type="ECO:0000313" key="2">
    <source>
        <dbReference type="Proteomes" id="UP000286773"/>
    </source>
</evidence>